<reference evidence="1 2" key="1">
    <citation type="journal article" date="2021" name="Microorganisms">
        <title>Genome Evolution of Filamentous Cyanobacterium Nostoc Species: From Facultative Symbiosis to Free Living.</title>
        <authorList>
            <person name="Huo D."/>
            <person name="Li H."/>
            <person name="Cai F."/>
            <person name="Guo X."/>
            <person name="Qiao Z."/>
            <person name="Wang W."/>
            <person name="Yu G."/>
            <person name="Li R."/>
        </authorList>
    </citation>
    <scope>NUCLEOTIDE SEQUENCE [LARGE SCALE GENOMIC DNA]</scope>
    <source>
        <strain evidence="1 2">CHAB 5714</strain>
    </source>
</reference>
<evidence type="ECO:0000313" key="1">
    <source>
        <dbReference type="EMBL" id="MCC5601622.1"/>
    </source>
</evidence>
<dbReference type="Proteomes" id="UP001199525">
    <property type="component" value="Unassembled WGS sequence"/>
</dbReference>
<name>A0ABS8IBY2_9NOSO</name>
<proteinExistence type="predicted"/>
<comment type="caution">
    <text evidence="1">The sequence shown here is derived from an EMBL/GenBank/DDBJ whole genome shotgun (WGS) entry which is preliminary data.</text>
</comment>
<organism evidence="1 2">
    <name type="scientific">Nostoc favosum CHAB5714</name>
    <dbReference type="NCBI Taxonomy" id="2780399"/>
    <lineage>
        <taxon>Bacteria</taxon>
        <taxon>Bacillati</taxon>
        <taxon>Cyanobacteriota</taxon>
        <taxon>Cyanophyceae</taxon>
        <taxon>Nostocales</taxon>
        <taxon>Nostocaceae</taxon>
        <taxon>Nostoc</taxon>
        <taxon>Nostoc favosum</taxon>
    </lineage>
</organism>
<protein>
    <submittedName>
        <fullName evidence="1">Uncharacterized protein</fullName>
    </submittedName>
</protein>
<dbReference type="EMBL" id="JAIVFQ010000034">
    <property type="protein sequence ID" value="MCC5601622.1"/>
    <property type="molecule type" value="Genomic_DNA"/>
</dbReference>
<gene>
    <name evidence="1" type="ORF">LC586_21045</name>
</gene>
<keyword evidence="2" id="KW-1185">Reference proteome</keyword>
<sequence>MQTKKESGLAPMFGKLAMISGCDGAKHPQYAITPQSIHNKVSQQVDSKVILEDCIPHPKSRAIKTFGKLCDLLNLLNNKDYH</sequence>
<accession>A0ABS8IBY2</accession>
<dbReference type="RefSeq" id="WP_229486634.1">
    <property type="nucleotide sequence ID" value="NZ_JAIVFQ010000034.1"/>
</dbReference>
<evidence type="ECO:0000313" key="2">
    <source>
        <dbReference type="Proteomes" id="UP001199525"/>
    </source>
</evidence>